<dbReference type="AlphaFoldDB" id="A0A813S2M9"/>
<gene>
    <name evidence="4" type="ORF">OTI717_LOCUS6315</name>
    <name evidence="3" type="ORF">RFH988_LOCUS3530</name>
</gene>
<dbReference type="EMBL" id="CAJNOO010000085">
    <property type="protein sequence ID" value="CAF0793223.1"/>
    <property type="molecule type" value="Genomic_DNA"/>
</dbReference>
<feature type="coiled-coil region" evidence="1">
    <location>
        <begin position="331"/>
        <end position="372"/>
    </location>
</feature>
<proteinExistence type="predicted"/>
<sequence>MYASNEDEDWVYLHETPSIDLVLRQTVNFSDNEYSNSSLLSSSSTSSCSSKLDRSVSLSSISSTELEHAKNDDIIINNSMFHSSINNYHHPKQEIHLLEATNDEDILLYYDHNNTPTTNINNHLLSTREENEILSSEVIISNDNENSIIEINTNTPEVMNENYILNTGFELNQTISLTNSNESLSLPNNLRSRIDLNVQQTDKSKTIQSSSILQEIKPQKYFEQYKNKNNISISCIYIIVFLAFSFILGHIVTRWDQSMITKVAEELIKTNQRLYHIKDIPMGNNIEEKFTKQLEEKLQNMIHQQSVWHDHEKNTFSLQIYELQEILKMTRQNLTNTIYQLTQENERLQGKIKSLEHRLQVTEEQYSQKTKICIEGVNCIESTFNKLAATIFKQTASITTDISVNLSDLFKYLSGSVSNTVDHRHKYIEKSKRQLTNFIRSSTVKKFQTLLRRSVANLSSSFRKTKVNYATWLKSRIQRREQNRIESNKKEKQQRQIHIKYPWRWTFQQGFNRERARHQTSNKEKTCYSKFNFPMNKIYSIKNWMIKLLRP</sequence>
<evidence type="ECO:0000313" key="5">
    <source>
        <dbReference type="Proteomes" id="UP000663882"/>
    </source>
</evidence>
<organism evidence="3 5">
    <name type="scientific">Rotaria sordida</name>
    <dbReference type="NCBI Taxonomy" id="392033"/>
    <lineage>
        <taxon>Eukaryota</taxon>
        <taxon>Metazoa</taxon>
        <taxon>Spiralia</taxon>
        <taxon>Gnathifera</taxon>
        <taxon>Rotifera</taxon>
        <taxon>Eurotatoria</taxon>
        <taxon>Bdelloidea</taxon>
        <taxon>Philodinida</taxon>
        <taxon>Philodinidae</taxon>
        <taxon>Rotaria</taxon>
    </lineage>
</organism>
<evidence type="ECO:0000313" key="3">
    <source>
        <dbReference type="EMBL" id="CAF0793223.1"/>
    </source>
</evidence>
<keyword evidence="1" id="KW-0175">Coiled coil</keyword>
<dbReference type="Proteomes" id="UP000663882">
    <property type="component" value="Unassembled WGS sequence"/>
</dbReference>
<evidence type="ECO:0000256" key="1">
    <source>
        <dbReference type="SAM" id="Coils"/>
    </source>
</evidence>
<protein>
    <submittedName>
        <fullName evidence="3">Uncharacterized protein</fullName>
    </submittedName>
</protein>
<dbReference type="OrthoDB" id="10044106at2759"/>
<keyword evidence="2" id="KW-0812">Transmembrane</keyword>
<accession>A0A813S2M9</accession>
<reference evidence="3" key="1">
    <citation type="submission" date="2021-02" db="EMBL/GenBank/DDBJ databases">
        <authorList>
            <person name="Nowell W R."/>
        </authorList>
    </citation>
    <scope>NUCLEOTIDE SEQUENCE</scope>
</reference>
<dbReference type="Proteomes" id="UP000663823">
    <property type="component" value="Unassembled WGS sequence"/>
</dbReference>
<dbReference type="EMBL" id="CAJOAX010000438">
    <property type="protein sequence ID" value="CAF3591175.1"/>
    <property type="molecule type" value="Genomic_DNA"/>
</dbReference>
<name>A0A813S2M9_9BILA</name>
<feature type="transmembrane region" description="Helical" evidence="2">
    <location>
        <begin position="231"/>
        <end position="252"/>
    </location>
</feature>
<comment type="caution">
    <text evidence="3">The sequence shown here is derived from an EMBL/GenBank/DDBJ whole genome shotgun (WGS) entry which is preliminary data.</text>
</comment>
<keyword evidence="2" id="KW-1133">Transmembrane helix</keyword>
<evidence type="ECO:0000313" key="4">
    <source>
        <dbReference type="EMBL" id="CAF3591175.1"/>
    </source>
</evidence>
<evidence type="ECO:0000256" key="2">
    <source>
        <dbReference type="SAM" id="Phobius"/>
    </source>
</evidence>
<keyword evidence="2" id="KW-0472">Membrane</keyword>